<dbReference type="OrthoDB" id="6017064at2"/>
<evidence type="ECO:0000259" key="2">
    <source>
        <dbReference type="Pfam" id="PF14341"/>
    </source>
</evidence>
<dbReference type="AlphaFoldDB" id="A0A1M5VWN1"/>
<dbReference type="STRING" id="299255.SAMN02745129_3031"/>
<dbReference type="RefSeq" id="WP_067664192.1">
    <property type="nucleotide sequence ID" value="NZ_FQXG01000004.1"/>
</dbReference>
<keyword evidence="1" id="KW-0812">Transmembrane</keyword>
<sequence length="374" mass="39476">MSKESRGFATVGVTLMLMLILAAITLYAGKVLVMEKRISRNELQYAAAFASAESWLESGAQRFFDDSAVCDTTETYDSNSGLPAGHQATLSWECDSGTAPVTITASYLDSASGASATVAEGYAFAPLFALGSPAPLTFASTAKFNGTMDLGANPNGGGTGVPVSIWTGESDDLTGAAESCGYEEFERGSGQCSGDTYSSKKDGMGNDIIVNDPAFPDDLFAFVFGIPTDQWRDIYYRGAQKIDDCGELTASSTGIFVYEGNSCVMQQAQAGSPSAPIILISADGGMDVRNNTKVYGVLFSLDTDLSDSSEPKISIKTKEGILGSVMGNHGTGNTNSNLALSWHPEVFSAYEDDPNKVFSPLVRVAGSWRDFAVE</sequence>
<protein>
    <recommendedName>
        <fullName evidence="2">Type 4 fimbrial biogenesis protein PilX N-terminal domain-containing protein</fullName>
    </recommendedName>
</protein>
<organism evidence="3 4">
    <name type="scientific">Ferrimonas marina</name>
    <dbReference type="NCBI Taxonomy" id="299255"/>
    <lineage>
        <taxon>Bacteria</taxon>
        <taxon>Pseudomonadati</taxon>
        <taxon>Pseudomonadota</taxon>
        <taxon>Gammaproteobacteria</taxon>
        <taxon>Alteromonadales</taxon>
        <taxon>Ferrimonadaceae</taxon>
        <taxon>Ferrimonas</taxon>
    </lineage>
</organism>
<dbReference type="InterPro" id="IPR025746">
    <property type="entry name" value="PilX_N_dom"/>
</dbReference>
<feature type="transmembrane region" description="Helical" evidence="1">
    <location>
        <begin position="7"/>
        <end position="29"/>
    </location>
</feature>
<dbReference type="Proteomes" id="UP000184268">
    <property type="component" value="Unassembled WGS sequence"/>
</dbReference>
<gene>
    <name evidence="3" type="ORF">SAMN02745129_3031</name>
</gene>
<evidence type="ECO:0000313" key="3">
    <source>
        <dbReference type="EMBL" id="SHH79580.1"/>
    </source>
</evidence>
<reference evidence="3 4" key="1">
    <citation type="submission" date="2016-11" db="EMBL/GenBank/DDBJ databases">
        <authorList>
            <person name="Jaros S."/>
            <person name="Januszkiewicz K."/>
            <person name="Wedrychowicz H."/>
        </authorList>
    </citation>
    <scope>NUCLEOTIDE SEQUENCE [LARGE SCALE GENOMIC DNA]</scope>
    <source>
        <strain evidence="3 4">DSM 16917</strain>
    </source>
</reference>
<dbReference type="EMBL" id="FQXG01000004">
    <property type="protein sequence ID" value="SHH79580.1"/>
    <property type="molecule type" value="Genomic_DNA"/>
</dbReference>
<dbReference type="Pfam" id="PF14341">
    <property type="entry name" value="PilX_N"/>
    <property type="match status" value="1"/>
</dbReference>
<keyword evidence="1" id="KW-0472">Membrane</keyword>
<keyword evidence="1" id="KW-1133">Transmembrane helix</keyword>
<name>A0A1M5VWN1_9GAMM</name>
<keyword evidence="4" id="KW-1185">Reference proteome</keyword>
<accession>A0A1M5VWN1</accession>
<evidence type="ECO:0000313" key="4">
    <source>
        <dbReference type="Proteomes" id="UP000184268"/>
    </source>
</evidence>
<proteinExistence type="predicted"/>
<evidence type="ECO:0000256" key="1">
    <source>
        <dbReference type="SAM" id="Phobius"/>
    </source>
</evidence>
<feature type="domain" description="Type 4 fimbrial biogenesis protein PilX N-terminal" evidence="2">
    <location>
        <begin position="6"/>
        <end position="54"/>
    </location>
</feature>